<comment type="caution">
    <text evidence="3">The sequence shown here is derived from an EMBL/GenBank/DDBJ whole genome shotgun (WGS) entry which is preliminary data.</text>
</comment>
<evidence type="ECO:0000256" key="1">
    <source>
        <dbReference type="SAM" id="MobiDB-lite"/>
    </source>
</evidence>
<feature type="signal peptide" evidence="2">
    <location>
        <begin position="1"/>
        <end position="20"/>
    </location>
</feature>
<sequence length="61" mass="6494">MKLKTLPGIIMLIALSLTMANCKTTVHTHKTTQKTKVPPGKAKKAAGAKSAKAYTPGHNKH</sequence>
<evidence type="ECO:0000256" key="2">
    <source>
        <dbReference type="SAM" id="SignalP"/>
    </source>
</evidence>
<keyword evidence="4" id="KW-1185">Reference proteome</keyword>
<protein>
    <recommendedName>
        <fullName evidence="5">Quinol oxidase subunit 4</fullName>
    </recommendedName>
</protein>
<evidence type="ECO:0000313" key="4">
    <source>
        <dbReference type="Proteomes" id="UP001597480"/>
    </source>
</evidence>
<name>A0ABW5NP50_9FLAO</name>
<dbReference type="RefSeq" id="WP_114758888.1">
    <property type="nucleotide sequence ID" value="NZ_JBHUMD010000004.1"/>
</dbReference>
<evidence type="ECO:0008006" key="5">
    <source>
        <dbReference type="Google" id="ProtNLM"/>
    </source>
</evidence>
<gene>
    <name evidence="3" type="ORF">ACFSR3_02300</name>
</gene>
<feature type="region of interest" description="Disordered" evidence="1">
    <location>
        <begin position="27"/>
        <end position="61"/>
    </location>
</feature>
<feature type="chain" id="PRO_5046519632" description="Quinol oxidase subunit 4" evidence="2">
    <location>
        <begin position="21"/>
        <end position="61"/>
    </location>
</feature>
<dbReference type="Proteomes" id="UP001597480">
    <property type="component" value="Unassembled WGS sequence"/>
</dbReference>
<proteinExistence type="predicted"/>
<organism evidence="3 4">
    <name type="scientific">Flavobacterium suzhouense</name>
    <dbReference type="NCBI Taxonomy" id="1529638"/>
    <lineage>
        <taxon>Bacteria</taxon>
        <taxon>Pseudomonadati</taxon>
        <taxon>Bacteroidota</taxon>
        <taxon>Flavobacteriia</taxon>
        <taxon>Flavobacteriales</taxon>
        <taxon>Flavobacteriaceae</taxon>
        <taxon>Flavobacterium</taxon>
    </lineage>
</organism>
<evidence type="ECO:0000313" key="3">
    <source>
        <dbReference type="EMBL" id="MFD2600876.1"/>
    </source>
</evidence>
<keyword evidence="2" id="KW-0732">Signal</keyword>
<accession>A0ABW5NP50</accession>
<dbReference type="EMBL" id="JBHUMD010000004">
    <property type="protein sequence ID" value="MFD2600876.1"/>
    <property type="molecule type" value="Genomic_DNA"/>
</dbReference>
<reference evidence="4" key="1">
    <citation type="journal article" date="2019" name="Int. J. Syst. Evol. Microbiol.">
        <title>The Global Catalogue of Microorganisms (GCM) 10K type strain sequencing project: providing services to taxonomists for standard genome sequencing and annotation.</title>
        <authorList>
            <consortium name="The Broad Institute Genomics Platform"/>
            <consortium name="The Broad Institute Genome Sequencing Center for Infectious Disease"/>
            <person name="Wu L."/>
            <person name="Ma J."/>
        </authorList>
    </citation>
    <scope>NUCLEOTIDE SEQUENCE [LARGE SCALE GENOMIC DNA]</scope>
    <source>
        <strain evidence="4">KCTC 42107</strain>
    </source>
</reference>